<proteinExistence type="predicted"/>
<dbReference type="EMBL" id="PCMW01000034">
    <property type="protein sequence ID" value="PDS24934.1"/>
    <property type="molecule type" value="Genomic_DNA"/>
</dbReference>
<keyword evidence="1" id="KW-1133">Transmembrane helix</keyword>
<keyword evidence="1" id="KW-0472">Membrane</keyword>
<sequence length="78" mass="9223">MTKLQLKAFVYQLLSFILLFGTFRYVAYNYFHQTGIFISILGFICVTLLGPKFMATKTKEGEKLFMKWIFLKGLREIR</sequence>
<dbReference type="EMBL" id="VFPJ01000001">
    <property type="protein sequence ID" value="TQM39232.1"/>
    <property type="molecule type" value="Genomic_DNA"/>
</dbReference>
<feature type="transmembrane region" description="Helical" evidence="1">
    <location>
        <begin position="34"/>
        <end position="55"/>
    </location>
</feature>
<evidence type="ECO:0000256" key="1">
    <source>
        <dbReference type="SAM" id="Phobius"/>
    </source>
</evidence>
<evidence type="ECO:0000313" key="3">
    <source>
        <dbReference type="EMBL" id="TQM39232.1"/>
    </source>
</evidence>
<evidence type="ECO:0008006" key="6">
    <source>
        <dbReference type="Google" id="ProtNLM"/>
    </source>
</evidence>
<dbReference type="Proteomes" id="UP000220828">
    <property type="component" value="Unassembled WGS sequence"/>
</dbReference>
<organism evidence="2 4">
    <name type="scientific">Flavobacterium branchiophilum</name>
    <dbReference type="NCBI Taxonomy" id="55197"/>
    <lineage>
        <taxon>Bacteria</taxon>
        <taxon>Pseudomonadati</taxon>
        <taxon>Bacteroidota</taxon>
        <taxon>Flavobacteriia</taxon>
        <taxon>Flavobacteriales</taxon>
        <taxon>Flavobacteriaceae</taxon>
        <taxon>Flavobacterium</taxon>
    </lineage>
</organism>
<gene>
    <name evidence="2" type="ORF">B0A77_06665</name>
    <name evidence="3" type="ORF">BC670_0005</name>
</gene>
<name>A0A2H3KJE7_9FLAO</name>
<dbReference type="AlphaFoldDB" id="A0A2H3KJE7"/>
<accession>A0A2H3KJE7</accession>
<dbReference type="RefSeq" id="WP_089080433.1">
    <property type="nucleotide sequence ID" value="NZ_PCMW01000034.1"/>
</dbReference>
<comment type="caution">
    <text evidence="2">The sequence shown here is derived from an EMBL/GenBank/DDBJ whole genome shotgun (WGS) entry which is preliminary data.</text>
</comment>
<evidence type="ECO:0000313" key="2">
    <source>
        <dbReference type="EMBL" id="PDS24934.1"/>
    </source>
</evidence>
<reference evidence="2 4" key="1">
    <citation type="submission" date="2017-09" db="EMBL/GenBank/DDBJ databases">
        <title>Whole genomes of Flavobacteriaceae.</title>
        <authorList>
            <person name="Stine C."/>
            <person name="Li C."/>
            <person name="Tadesse D."/>
        </authorList>
    </citation>
    <scope>NUCLEOTIDE SEQUENCE [LARGE SCALE GENOMIC DNA]</scope>
    <source>
        <strain evidence="2 4">ATCC 35036</strain>
    </source>
</reference>
<evidence type="ECO:0000313" key="4">
    <source>
        <dbReference type="Proteomes" id="UP000220828"/>
    </source>
</evidence>
<evidence type="ECO:0000313" key="5">
    <source>
        <dbReference type="Proteomes" id="UP000320773"/>
    </source>
</evidence>
<dbReference type="OrthoDB" id="1179771at2"/>
<keyword evidence="1" id="KW-0812">Transmembrane</keyword>
<dbReference type="Proteomes" id="UP000320773">
    <property type="component" value="Unassembled WGS sequence"/>
</dbReference>
<protein>
    <recommendedName>
        <fullName evidence="6">PrgI family protein</fullName>
    </recommendedName>
</protein>
<feature type="transmembrane region" description="Helical" evidence="1">
    <location>
        <begin position="9"/>
        <end position="28"/>
    </location>
</feature>
<reference evidence="3 5" key="2">
    <citation type="submission" date="2019-06" db="EMBL/GenBank/DDBJ databases">
        <title>Genomic Encyclopedia of Archaeal and Bacterial Type Strains, Phase II (KMG-II): from individual species to whole genera.</title>
        <authorList>
            <person name="Goeker M."/>
        </authorList>
    </citation>
    <scope>NUCLEOTIDE SEQUENCE [LARGE SCALE GENOMIC DNA]</scope>
    <source>
        <strain evidence="3 5">DSM 24789</strain>
    </source>
</reference>